<evidence type="ECO:0000313" key="2">
    <source>
        <dbReference type="Proteomes" id="UP001156666"/>
    </source>
</evidence>
<reference evidence="1" key="1">
    <citation type="journal article" date="2014" name="Int. J. Syst. Evol. Microbiol.">
        <title>Complete genome sequence of Corynebacterium casei LMG S-19264T (=DSM 44701T), isolated from a smear-ripened cheese.</title>
        <authorList>
            <consortium name="US DOE Joint Genome Institute (JGI-PGF)"/>
            <person name="Walter F."/>
            <person name="Albersmeier A."/>
            <person name="Kalinowski J."/>
            <person name="Ruckert C."/>
        </authorList>
    </citation>
    <scope>NUCLEOTIDE SEQUENCE</scope>
    <source>
        <strain evidence="1">NBRC 108769</strain>
    </source>
</reference>
<dbReference type="PROSITE" id="PS51257">
    <property type="entry name" value="PROKAR_LIPOPROTEIN"/>
    <property type="match status" value="1"/>
</dbReference>
<accession>A0AA37SQV3</accession>
<evidence type="ECO:0008006" key="3">
    <source>
        <dbReference type="Google" id="ProtNLM"/>
    </source>
</evidence>
<proteinExistence type="predicted"/>
<sequence>MKLVFGILIFLLIISCNSKTEVAESTFWKVSDVTKNEERIAVLLDEQPKILNILVKGEVDAPFQIMANGLGERKIYDFKKGAIDTTLSDYWKSSVCKTIYVPKGVKTGDINISVLLYSKEQ</sequence>
<keyword evidence="2" id="KW-1185">Reference proteome</keyword>
<name>A0AA37SQV3_9BACT</name>
<organism evidence="1 2">
    <name type="scientific">Portibacter lacus</name>
    <dbReference type="NCBI Taxonomy" id="1099794"/>
    <lineage>
        <taxon>Bacteria</taxon>
        <taxon>Pseudomonadati</taxon>
        <taxon>Bacteroidota</taxon>
        <taxon>Saprospiria</taxon>
        <taxon>Saprospirales</taxon>
        <taxon>Haliscomenobacteraceae</taxon>
        <taxon>Portibacter</taxon>
    </lineage>
</organism>
<gene>
    <name evidence="1" type="ORF">GCM10007940_26090</name>
</gene>
<evidence type="ECO:0000313" key="1">
    <source>
        <dbReference type="EMBL" id="GLR17994.1"/>
    </source>
</evidence>
<protein>
    <recommendedName>
        <fullName evidence="3">Lipoprotein</fullName>
    </recommendedName>
</protein>
<dbReference type="EMBL" id="BSOH01000014">
    <property type="protein sequence ID" value="GLR17994.1"/>
    <property type="molecule type" value="Genomic_DNA"/>
</dbReference>
<reference evidence="1" key="2">
    <citation type="submission" date="2023-01" db="EMBL/GenBank/DDBJ databases">
        <title>Draft genome sequence of Portibacter lacus strain NBRC 108769.</title>
        <authorList>
            <person name="Sun Q."/>
            <person name="Mori K."/>
        </authorList>
    </citation>
    <scope>NUCLEOTIDE SEQUENCE</scope>
    <source>
        <strain evidence="1">NBRC 108769</strain>
    </source>
</reference>
<comment type="caution">
    <text evidence="1">The sequence shown here is derived from an EMBL/GenBank/DDBJ whole genome shotgun (WGS) entry which is preliminary data.</text>
</comment>
<dbReference type="Proteomes" id="UP001156666">
    <property type="component" value="Unassembled WGS sequence"/>
</dbReference>
<dbReference type="AlphaFoldDB" id="A0AA37SQV3"/>
<dbReference type="RefSeq" id="WP_235291669.1">
    <property type="nucleotide sequence ID" value="NZ_BSOH01000014.1"/>
</dbReference>